<gene>
    <name evidence="3" type="ORF">F8M41_011335</name>
</gene>
<feature type="compositionally biased region" description="Polar residues" evidence="1">
    <location>
        <begin position="82"/>
        <end position="97"/>
    </location>
</feature>
<dbReference type="CDD" id="cd00593">
    <property type="entry name" value="RIBOc"/>
    <property type="match status" value="1"/>
</dbReference>
<dbReference type="GO" id="GO:0006396">
    <property type="term" value="P:RNA processing"/>
    <property type="evidence" value="ECO:0007669"/>
    <property type="project" value="InterPro"/>
</dbReference>
<keyword evidence="4" id="KW-1185">Reference proteome</keyword>
<dbReference type="SUPFAM" id="SSF69065">
    <property type="entry name" value="RNase III domain-like"/>
    <property type="match status" value="1"/>
</dbReference>
<dbReference type="InterPro" id="IPR000999">
    <property type="entry name" value="RNase_III_dom"/>
</dbReference>
<feature type="region of interest" description="Disordered" evidence="1">
    <location>
        <begin position="74"/>
        <end position="129"/>
    </location>
</feature>
<sequence>MYLKIRERAFGNFEKAFKDSLKKFNNLKNDHVAIPINHLQSFEKAIDGLADHFCEYQSSSEASHAASVEALPALPNPDVEVGSSSRHSETSSINQTQSKKRKSPPQPNEARKKSKKRLVSERSSSSRPIMQWTPKNCLKMNKREDLPALPIISEQSFSIIAVGYRSNNKIWEILEYLGDRVLTSCLLKISGPRYLKKYEAKDIFKGVKNIVTNKILAAYSITLGLDQMNDMEFTTAKKYHVDAFEAYFGAYYLTSGEMATCKYLESLMTPLLDIIPEGINAGQNNLEDSYQIASQYFSMPFIRDCKIKNK</sequence>
<dbReference type="EMBL" id="WTPW01000233">
    <property type="protein sequence ID" value="KAF0532292.1"/>
    <property type="molecule type" value="Genomic_DNA"/>
</dbReference>
<comment type="caution">
    <text evidence="3">The sequence shown here is derived from an EMBL/GenBank/DDBJ whole genome shotgun (WGS) entry which is preliminary data.</text>
</comment>
<accession>A0A8H4EQ36</accession>
<dbReference type="OrthoDB" id="2387250at2759"/>
<proteinExistence type="predicted"/>
<evidence type="ECO:0000313" key="4">
    <source>
        <dbReference type="Proteomes" id="UP000439903"/>
    </source>
</evidence>
<protein>
    <submittedName>
        <fullName evidence="3">Ribonuclease 3</fullName>
    </submittedName>
</protein>
<evidence type="ECO:0000256" key="1">
    <source>
        <dbReference type="SAM" id="MobiDB-lite"/>
    </source>
</evidence>
<dbReference type="GO" id="GO:0004525">
    <property type="term" value="F:ribonuclease III activity"/>
    <property type="evidence" value="ECO:0007669"/>
    <property type="project" value="InterPro"/>
</dbReference>
<dbReference type="AlphaFoldDB" id="A0A8H4EQ36"/>
<dbReference type="Pfam" id="PF00636">
    <property type="entry name" value="Ribonuclease_3"/>
    <property type="match status" value="1"/>
</dbReference>
<organism evidence="3 4">
    <name type="scientific">Gigaspora margarita</name>
    <dbReference type="NCBI Taxonomy" id="4874"/>
    <lineage>
        <taxon>Eukaryota</taxon>
        <taxon>Fungi</taxon>
        <taxon>Fungi incertae sedis</taxon>
        <taxon>Mucoromycota</taxon>
        <taxon>Glomeromycotina</taxon>
        <taxon>Glomeromycetes</taxon>
        <taxon>Diversisporales</taxon>
        <taxon>Gigasporaceae</taxon>
        <taxon>Gigaspora</taxon>
    </lineage>
</organism>
<evidence type="ECO:0000313" key="3">
    <source>
        <dbReference type="EMBL" id="KAF0532292.1"/>
    </source>
</evidence>
<dbReference type="Gene3D" id="1.10.1520.10">
    <property type="entry name" value="Ribonuclease III domain"/>
    <property type="match status" value="1"/>
</dbReference>
<dbReference type="Proteomes" id="UP000439903">
    <property type="component" value="Unassembled WGS sequence"/>
</dbReference>
<reference evidence="3 4" key="1">
    <citation type="journal article" date="2019" name="Environ. Microbiol.">
        <title>At the nexus of three kingdoms: the genome of the mycorrhizal fungus Gigaspora margarita provides insights into plant, endobacterial and fungal interactions.</title>
        <authorList>
            <person name="Venice F."/>
            <person name="Ghignone S."/>
            <person name="Salvioli di Fossalunga A."/>
            <person name="Amselem J."/>
            <person name="Novero M."/>
            <person name="Xianan X."/>
            <person name="Sedzielewska Toro K."/>
            <person name="Morin E."/>
            <person name="Lipzen A."/>
            <person name="Grigoriev I.V."/>
            <person name="Henrissat B."/>
            <person name="Martin F.M."/>
            <person name="Bonfante P."/>
        </authorList>
    </citation>
    <scope>NUCLEOTIDE SEQUENCE [LARGE SCALE GENOMIC DNA]</scope>
    <source>
        <strain evidence="3 4">BEG34</strain>
    </source>
</reference>
<name>A0A8H4EQ36_GIGMA</name>
<dbReference type="InterPro" id="IPR036389">
    <property type="entry name" value="RNase_III_sf"/>
</dbReference>
<evidence type="ECO:0000259" key="2">
    <source>
        <dbReference type="Pfam" id="PF00636"/>
    </source>
</evidence>
<feature type="domain" description="RNase III" evidence="2">
    <location>
        <begin position="173"/>
        <end position="256"/>
    </location>
</feature>